<dbReference type="Proteomes" id="UP000821845">
    <property type="component" value="Chromosome 7"/>
</dbReference>
<evidence type="ECO:0000313" key="2">
    <source>
        <dbReference type="Proteomes" id="UP000821845"/>
    </source>
</evidence>
<keyword evidence="2" id="KW-1185">Reference proteome</keyword>
<protein>
    <submittedName>
        <fullName evidence="1">Uncharacterized protein</fullName>
    </submittedName>
</protein>
<dbReference type="EMBL" id="CM023487">
    <property type="protein sequence ID" value="KAH6925494.1"/>
    <property type="molecule type" value="Genomic_DNA"/>
</dbReference>
<gene>
    <name evidence="1" type="ORF">HPB50_006107</name>
</gene>
<proteinExistence type="predicted"/>
<evidence type="ECO:0000313" key="1">
    <source>
        <dbReference type="EMBL" id="KAH6925494.1"/>
    </source>
</evidence>
<reference evidence="1" key="1">
    <citation type="submission" date="2020-05" db="EMBL/GenBank/DDBJ databases">
        <title>Large-scale comparative analyses of tick genomes elucidate their genetic diversity and vector capacities.</title>
        <authorList>
            <person name="Jia N."/>
            <person name="Wang J."/>
            <person name="Shi W."/>
            <person name="Du L."/>
            <person name="Sun Y."/>
            <person name="Zhan W."/>
            <person name="Jiang J."/>
            <person name="Wang Q."/>
            <person name="Zhang B."/>
            <person name="Ji P."/>
            <person name="Sakyi L.B."/>
            <person name="Cui X."/>
            <person name="Yuan T."/>
            <person name="Jiang B."/>
            <person name="Yang W."/>
            <person name="Lam T.T.-Y."/>
            <person name="Chang Q."/>
            <person name="Ding S."/>
            <person name="Wang X."/>
            <person name="Zhu J."/>
            <person name="Ruan X."/>
            <person name="Zhao L."/>
            <person name="Wei J."/>
            <person name="Que T."/>
            <person name="Du C."/>
            <person name="Cheng J."/>
            <person name="Dai P."/>
            <person name="Han X."/>
            <person name="Huang E."/>
            <person name="Gao Y."/>
            <person name="Liu J."/>
            <person name="Shao H."/>
            <person name="Ye R."/>
            <person name="Li L."/>
            <person name="Wei W."/>
            <person name="Wang X."/>
            <person name="Wang C."/>
            <person name="Yang T."/>
            <person name="Huo Q."/>
            <person name="Li W."/>
            <person name="Guo W."/>
            <person name="Chen H."/>
            <person name="Zhou L."/>
            <person name="Ni X."/>
            <person name="Tian J."/>
            <person name="Zhou Y."/>
            <person name="Sheng Y."/>
            <person name="Liu T."/>
            <person name="Pan Y."/>
            <person name="Xia L."/>
            <person name="Li J."/>
            <person name="Zhao F."/>
            <person name="Cao W."/>
        </authorList>
    </citation>
    <scope>NUCLEOTIDE SEQUENCE</scope>
    <source>
        <strain evidence="1">Hyas-2018</strain>
    </source>
</reference>
<organism evidence="1 2">
    <name type="scientific">Hyalomma asiaticum</name>
    <name type="common">Tick</name>
    <dbReference type="NCBI Taxonomy" id="266040"/>
    <lineage>
        <taxon>Eukaryota</taxon>
        <taxon>Metazoa</taxon>
        <taxon>Ecdysozoa</taxon>
        <taxon>Arthropoda</taxon>
        <taxon>Chelicerata</taxon>
        <taxon>Arachnida</taxon>
        <taxon>Acari</taxon>
        <taxon>Parasitiformes</taxon>
        <taxon>Ixodida</taxon>
        <taxon>Ixodoidea</taxon>
        <taxon>Ixodidae</taxon>
        <taxon>Hyalomminae</taxon>
        <taxon>Hyalomma</taxon>
    </lineage>
</organism>
<sequence length="394" mass="42985">MDVVPAVATSTPEELDMKATSPASYRKEKAPEQQPYTMGQVTSRSIVKEAARTVRATRIGSRSPVASYSTNAQREIGVLGIPLHQGQRKLGVEEAPKFLRDAGLLDQLRGLGYLVKDFGDVRVEGEPNVTDCNAIESDIVGKTSKNVRDAVAEVLRSGRVLVNLGGDHTMAIGTVSGHAQATHSDLAVIWVDAHADINTPTSSESGNIHGMAVAFLLHEMAPYVVKPRGFEWLQPCVHKENFAFIGLRDVDDYERYFLDQLGITVYDMADVDRHGIRNVVQRILNKINPTGTKSLHVSYDIDSLDKLVAPSTGTPVMGGLTLREGLIIAEEVSNSGQLRVLDLAEVNLRLGSKQDAENTLDCSLKVVDAFFGSQRRGNVPLRLDKNIVDPRHVS</sequence>
<accession>A0ACB7RY99</accession>
<comment type="caution">
    <text evidence="1">The sequence shown here is derived from an EMBL/GenBank/DDBJ whole genome shotgun (WGS) entry which is preliminary data.</text>
</comment>
<name>A0ACB7RY99_HYAAI</name>